<evidence type="ECO:0000313" key="3">
    <source>
        <dbReference type="EMBL" id="TKR34115.1"/>
    </source>
</evidence>
<dbReference type="EMBL" id="SZUA01000001">
    <property type="protein sequence ID" value="TKR34115.1"/>
    <property type="molecule type" value="Genomic_DNA"/>
</dbReference>
<gene>
    <name evidence="3" type="ORF">FCE95_07575</name>
</gene>
<keyword evidence="4" id="KW-1185">Reference proteome</keyword>
<reference evidence="3 4" key="1">
    <citation type="submission" date="2019-04" db="EMBL/GenBank/DDBJ databases">
        <title>Reference strain of H23.</title>
        <authorList>
            <person name="Luo X."/>
        </authorList>
    </citation>
    <scope>NUCLEOTIDE SEQUENCE [LARGE SCALE GENOMIC DNA]</scope>
    <source>
        <strain evidence="3 4">H23</strain>
    </source>
</reference>
<comment type="caution">
    <text evidence="3">The sequence shown here is derived from an EMBL/GenBank/DDBJ whole genome shotgun (WGS) entry which is preliminary data.</text>
</comment>
<keyword evidence="2" id="KW-0732">Signal</keyword>
<evidence type="ECO:0000313" key="4">
    <source>
        <dbReference type="Proteomes" id="UP000308707"/>
    </source>
</evidence>
<evidence type="ECO:0008006" key="5">
    <source>
        <dbReference type="Google" id="ProtNLM"/>
    </source>
</evidence>
<evidence type="ECO:0000256" key="2">
    <source>
        <dbReference type="SAM" id="SignalP"/>
    </source>
</evidence>
<accession>A0A4U5JWS7</accession>
<dbReference type="RefSeq" id="WP_137266318.1">
    <property type="nucleotide sequence ID" value="NZ_SZUA01000001.1"/>
</dbReference>
<feature type="signal peptide" evidence="2">
    <location>
        <begin position="1"/>
        <end position="27"/>
    </location>
</feature>
<feature type="region of interest" description="Disordered" evidence="1">
    <location>
        <begin position="70"/>
        <end position="89"/>
    </location>
</feature>
<sequence>MKQPLRLSVFRLFVCALFLSLATHAIAQEAPIERQMTADEFKAAGLDKLSAAELAHLNAWLGRKAAQTPVTAAAPASPPPTGAGFIGDDQPVRSRLKGSIQEWGPGTVFELENGQRWRVLKGSMKLNKPLQSPEIEVAPGMMGRWFFQVDEDAPRPRVERIQ</sequence>
<evidence type="ECO:0000256" key="1">
    <source>
        <dbReference type="SAM" id="MobiDB-lite"/>
    </source>
</evidence>
<protein>
    <recommendedName>
        <fullName evidence="5">Secreted protein</fullName>
    </recommendedName>
</protein>
<organism evidence="3 4">
    <name type="scientific">Luteimonas gilva</name>
    <dbReference type="NCBI Taxonomy" id="2572684"/>
    <lineage>
        <taxon>Bacteria</taxon>
        <taxon>Pseudomonadati</taxon>
        <taxon>Pseudomonadota</taxon>
        <taxon>Gammaproteobacteria</taxon>
        <taxon>Lysobacterales</taxon>
        <taxon>Lysobacteraceae</taxon>
        <taxon>Luteimonas</taxon>
    </lineage>
</organism>
<proteinExistence type="predicted"/>
<name>A0A4U5JWS7_9GAMM</name>
<dbReference type="Proteomes" id="UP000308707">
    <property type="component" value="Unassembled WGS sequence"/>
</dbReference>
<feature type="chain" id="PRO_5020277575" description="Secreted protein" evidence="2">
    <location>
        <begin position="28"/>
        <end position="162"/>
    </location>
</feature>
<dbReference type="AlphaFoldDB" id="A0A4U5JWS7"/>
<dbReference type="OrthoDB" id="5966441at2"/>